<dbReference type="Gene3D" id="2.170.130.10">
    <property type="entry name" value="TonB-dependent receptor, plug domain"/>
    <property type="match status" value="1"/>
</dbReference>
<evidence type="ECO:0000256" key="3">
    <source>
        <dbReference type="ARBA" id="ARBA00022448"/>
    </source>
</evidence>
<evidence type="ECO:0000313" key="20">
    <source>
        <dbReference type="Proteomes" id="UP000184600"/>
    </source>
</evidence>
<sequence length="742" mass="82754">MVVMKQEQMKQEQMKQEQIKHIQTIQSKRLKPTTLVTAIGLSLFSICPMAAENTPSDSSDSPDTMEVIGQMYRNTATKTALEPEDTPQSISVIDQETLSERGVKSLNQTLRYSPGVTTEVRGGAVTMYDTFNIRGFDAPQSYYDGLLLQYLQGWNLQPQIDPTALEQVEVFKGPTSVLYGAMPPGGMVNMIAKSPEPAPGTQVNVATGSRRLREVSLDSTGQISDSRLAYRLIALLRKQDSQVDDSEEERQMIAPSLDWQVTDNTLINFNLYYQHDPDMGINSAMPASGMFQANANGSTSPSTFVGDKNWNHLEREFVLAGYKVNHTFNQHWSFLQNLRYMDASLKQRNTYHLASSFDESTGTLARNIYSTDENSYGLVVDNQLSGLIVTDSAMHSVLLGLDYQRLDGDSGYQEYATSDTSFYQFNLFQPNNNLLDTSTLSSVYAQKSHISIRQTGLYAQDQVQWDQLVLIAGGRFDHYESTTTTDVSSSVTVTDADHHNFSYRVGSLYAFDNGLSPYISYATSFEPSAGTNASGESFKPQKGNQIEVGLKYEDPDMDWRGTLALFRINKKDVLVADPDNTNYKIQLGEIRSQGAEVSGQWMLSDQWDIAANYTYLDMEITKDSENDLEGKTPVWVPKHRANVSANYHIHTGALAGTRLGGGIRYVGTMQIDAENTGKVPDYTLADVSIGYDLKHMSDTLTGAKLTLSATNVFNKEYYSCYNSANCWYGAERTVEMNVNYQF</sequence>
<dbReference type="InterPro" id="IPR000531">
    <property type="entry name" value="Beta-barrel_TonB"/>
</dbReference>
<keyword evidence="5" id="KW-0410">Iron transport</keyword>
<dbReference type="NCBIfam" id="TIGR01783">
    <property type="entry name" value="TonB-siderophor"/>
    <property type="match status" value="1"/>
</dbReference>
<dbReference type="InterPro" id="IPR010917">
    <property type="entry name" value="TonB_rcpt_CS"/>
</dbReference>
<feature type="domain" description="TonB-dependent receptor-like beta-barrel" evidence="17">
    <location>
        <begin position="259"/>
        <end position="712"/>
    </location>
</feature>
<dbReference type="AlphaFoldDB" id="A0A1M7YUI6"/>
<evidence type="ECO:0000256" key="11">
    <source>
        <dbReference type="ARBA" id="ARBA00023136"/>
    </source>
</evidence>
<name>A0A1M7YUI6_9VIBR</name>
<keyword evidence="7" id="KW-0732">Signal</keyword>
<evidence type="ECO:0000256" key="13">
    <source>
        <dbReference type="ARBA" id="ARBA00023237"/>
    </source>
</evidence>
<evidence type="ECO:0000256" key="10">
    <source>
        <dbReference type="ARBA" id="ARBA00023077"/>
    </source>
</evidence>
<dbReference type="GO" id="GO:0009279">
    <property type="term" value="C:cell outer membrane"/>
    <property type="evidence" value="ECO:0007669"/>
    <property type="project" value="UniProtKB-SubCell"/>
</dbReference>
<keyword evidence="6 14" id="KW-0812">Transmembrane</keyword>
<evidence type="ECO:0000256" key="16">
    <source>
        <dbReference type="RuleBase" id="RU003357"/>
    </source>
</evidence>
<dbReference type="PROSITE" id="PS01156">
    <property type="entry name" value="TONB_DEPENDENT_REC_2"/>
    <property type="match status" value="1"/>
</dbReference>
<keyword evidence="13 14" id="KW-0998">Cell outer membrane</keyword>
<dbReference type="EMBL" id="FRFG01000024">
    <property type="protein sequence ID" value="SHO56330.1"/>
    <property type="molecule type" value="Genomic_DNA"/>
</dbReference>
<dbReference type="FunFam" id="2.170.130.10:FF:000001">
    <property type="entry name" value="Catecholate siderophore TonB-dependent receptor"/>
    <property type="match status" value="1"/>
</dbReference>
<gene>
    <name evidence="19" type="primary">fhuA_2</name>
    <name evidence="19" type="ORF">VQ7734_02099</name>
</gene>
<evidence type="ECO:0000259" key="18">
    <source>
        <dbReference type="Pfam" id="PF07715"/>
    </source>
</evidence>
<dbReference type="Gene3D" id="2.40.170.20">
    <property type="entry name" value="TonB-dependent receptor, beta-barrel domain"/>
    <property type="match status" value="1"/>
</dbReference>
<keyword evidence="10 16" id="KW-0798">TonB box</keyword>
<feature type="short sequence motif" description="TonB C-terminal box" evidence="15">
    <location>
        <begin position="725"/>
        <end position="742"/>
    </location>
</feature>
<dbReference type="CDD" id="cd01347">
    <property type="entry name" value="ligand_gated_channel"/>
    <property type="match status" value="1"/>
</dbReference>
<evidence type="ECO:0000256" key="12">
    <source>
        <dbReference type="ARBA" id="ARBA00023170"/>
    </source>
</evidence>
<evidence type="ECO:0000256" key="5">
    <source>
        <dbReference type="ARBA" id="ARBA00022496"/>
    </source>
</evidence>
<evidence type="ECO:0000259" key="17">
    <source>
        <dbReference type="Pfam" id="PF00593"/>
    </source>
</evidence>
<evidence type="ECO:0000256" key="14">
    <source>
        <dbReference type="PROSITE-ProRule" id="PRU01360"/>
    </source>
</evidence>
<dbReference type="GO" id="GO:0038023">
    <property type="term" value="F:signaling receptor activity"/>
    <property type="evidence" value="ECO:0007669"/>
    <property type="project" value="InterPro"/>
</dbReference>
<dbReference type="Proteomes" id="UP000184600">
    <property type="component" value="Unassembled WGS sequence"/>
</dbReference>
<keyword evidence="9" id="KW-0406">Ion transport</keyword>
<dbReference type="InterPro" id="IPR012910">
    <property type="entry name" value="Plug_dom"/>
</dbReference>
<keyword evidence="20" id="KW-1185">Reference proteome</keyword>
<dbReference type="GO" id="GO:0015344">
    <property type="term" value="F:siderophore uptake transmembrane transporter activity"/>
    <property type="evidence" value="ECO:0007669"/>
    <property type="project" value="TreeGrafter"/>
</dbReference>
<keyword evidence="4 14" id="KW-1134">Transmembrane beta strand</keyword>
<evidence type="ECO:0000256" key="4">
    <source>
        <dbReference type="ARBA" id="ARBA00022452"/>
    </source>
</evidence>
<evidence type="ECO:0000313" key="19">
    <source>
        <dbReference type="EMBL" id="SHO56330.1"/>
    </source>
</evidence>
<dbReference type="STRING" id="1117707.VQ7734_02099"/>
<evidence type="ECO:0000256" key="8">
    <source>
        <dbReference type="ARBA" id="ARBA00023004"/>
    </source>
</evidence>
<evidence type="ECO:0000256" key="9">
    <source>
        <dbReference type="ARBA" id="ARBA00023065"/>
    </source>
</evidence>
<protein>
    <submittedName>
        <fullName evidence="19">Ferrichrome-iron receptor</fullName>
    </submittedName>
</protein>
<dbReference type="InterPro" id="IPR036942">
    <property type="entry name" value="Beta-barrel_TonB_sf"/>
</dbReference>
<reference evidence="20" key="1">
    <citation type="submission" date="2016-12" db="EMBL/GenBank/DDBJ databases">
        <authorList>
            <person name="Rodrigo-Torres L."/>
            <person name="Arahal R.D."/>
            <person name="Lucena T."/>
        </authorList>
    </citation>
    <scope>NUCLEOTIDE SEQUENCE [LARGE SCALE GENOMIC DNA]</scope>
</reference>
<organism evidence="19 20">
    <name type="scientific">Vibrio quintilis</name>
    <dbReference type="NCBI Taxonomy" id="1117707"/>
    <lineage>
        <taxon>Bacteria</taxon>
        <taxon>Pseudomonadati</taxon>
        <taxon>Pseudomonadota</taxon>
        <taxon>Gammaproteobacteria</taxon>
        <taxon>Vibrionales</taxon>
        <taxon>Vibrionaceae</taxon>
        <taxon>Vibrio</taxon>
    </lineage>
</organism>
<evidence type="ECO:0000256" key="1">
    <source>
        <dbReference type="ARBA" id="ARBA00004571"/>
    </source>
</evidence>
<evidence type="ECO:0000256" key="15">
    <source>
        <dbReference type="PROSITE-ProRule" id="PRU10144"/>
    </source>
</evidence>
<dbReference type="PANTHER" id="PTHR32552:SF68">
    <property type="entry name" value="FERRICHROME OUTER MEMBRANE TRANSPORTER_PHAGE RECEPTOR"/>
    <property type="match status" value="1"/>
</dbReference>
<dbReference type="GO" id="GO:0015891">
    <property type="term" value="P:siderophore transport"/>
    <property type="evidence" value="ECO:0007669"/>
    <property type="project" value="InterPro"/>
</dbReference>
<keyword evidence="8" id="KW-0408">Iron</keyword>
<keyword evidence="3 14" id="KW-0813">Transport</keyword>
<keyword evidence="12 19" id="KW-0675">Receptor</keyword>
<evidence type="ECO:0000256" key="6">
    <source>
        <dbReference type="ARBA" id="ARBA00022692"/>
    </source>
</evidence>
<dbReference type="SUPFAM" id="SSF56935">
    <property type="entry name" value="Porins"/>
    <property type="match status" value="1"/>
</dbReference>
<comment type="subcellular location">
    <subcellularLocation>
        <location evidence="1 14">Cell outer membrane</location>
        <topology evidence="1 14">Multi-pass membrane protein</topology>
    </subcellularLocation>
</comment>
<dbReference type="InterPro" id="IPR010105">
    <property type="entry name" value="TonB_sidphr_rcpt"/>
</dbReference>
<proteinExistence type="inferred from homology"/>
<dbReference type="PROSITE" id="PS52016">
    <property type="entry name" value="TONB_DEPENDENT_REC_3"/>
    <property type="match status" value="1"/>
</dbReference>
<comment type="similarity">
    <text evidence="2 14 16">Belongs to the TonB-dependent receptor family.</text>
</comment>
<evidence type="ECO:0000256" key="7">
    <source>
        <dbReference type="ARBA" id="ARBA00022729"/>
    </source>
</evidence>
<dbReference type="Pfam" id="PF00593">
    <property type="entry name" value="TonB_dep_Rec_b-barrel"/>
    <property type="match status" value="1"/>
</dbReference>
<dbReference type="InterPro" id="IPR039426">
    <property type="entry name" value="TonB-dep_rcpt-like"/>
</dbReference>
<accession>A0A1M7YUI6</accession>
<dbReference type="Pfam" id="PF07715">
    <property type="entry name" value="Plug"/>
    <property type="match status" value="1"/>
</dbReference>
<keyword evidence="11 14" id="KW-0472">Membrane</keyword>
<dbReference type="PANTHER" id="PTHR32552">
    <property type="entry name" value="FERRICHROME IRON RECEPTOR-RELATED"/>
    <property type="match status" value="1"/>
</dbReference>
<feature type="domain" description="TonB-dependent receptor plug" evidence="18">
    <location>
        <begin position="84"/>
        <end position="186"/>
    </location>
</feature>
<evidence type="ECO:0000256" key="2">
    <source>
        <dbReference type="ARBA" id="ARBA00009810"/>
    </source>
</evidence>
<dbReference type="InterPro" id="IPR037066">
    <property type="entry name" value="Plug_dom_sf"/>
</dbReference>